<dbReference type="SUPFAM" id="SSF53335">
    <property type="entry name" value="S-adenosyl-L-methionine-dependent methyltransferases"/>
    <property type="match status" value="1"/>
</dbReference>
<dbReference type="AlphaFoldDB" id="A0A0W8E6P0"/>
<evidence type="ECO:0000256" key="1">
    <source>
        <dbReference type="ARBA" id="ARBA00009741"/>
    </source>
</evidence>
<evidence type="ECO:0000256" key="3">
    <source>
        <dbReference type="ARBA" id="ARBA00022603"/>
    </source>
</evidence>
<keyword evidence="2" id="KW-0963">Cytoplasm</keyword>
<dbReference type="PANTHER" id="PTHR43648">
    <property type="entry name" value="ELECTRON TRANSFER FLAVOPROTEIN BETA SUBUNIT LYSINE METHYLTRANSFERASE"/>
    <property type="match status" value="1"/>
</dbReference>
<dbReference type="EMBL" id="LNQE01001853">
    <property type="protein sequence ID" value="KUG04298.1"/>
    <property type="molecule type" value="Genomic_DNA"/>
</dbReference>
<dbReference type="CDD" id="cd02440">
    <property type="entry name" value="AdoMet_MTases"/>
    <property type="match status" value="1"/>
</dbReference>
<sequence>MNWKEVSVLTEGICVEAIAGIFHHLGSGGVIIEDPQAARKYVKKDVWESKSVSPDFLNHEFVVVKGYFLEEREILDELMLRLDAVNSNFGIECKVYIDEVRDEDWETSWKKYYHTFKVGERLVIKPSWEEYRPENHEIIIEIDPGMAFGTGIHASTRFCLIFLDEYIKGGEEVIDAGCGSGILSIAAAKLGARSIKAMDVDEIAVQVARENIALNHLEHKIDIAYGNIVEEIENMEADVILANITAEVVEMLIPRAAKILPPGGYFFGSGIVDSRWPGVKKQLESCGFTIEKVLMDTDWMGVSAVKQ</sequence>
<gene>
    <name evidence="6" type="ORF">ASZ90_018305</name>
</gene>
<keyword evidence="5" id="KW-0949">S-adenosyl-L-methionine</keyword>
<organism evidence="6">
    <name type="scientific">hydrocarbon metagenome</name>
    <dbReference type="NCBI Taxonomy" id="938273"/>
    <lineage>
        <taxon>unclassified sequences</taxon>
        <taxon>metagenomes</taxon>
        <taxon>ecological metagenomes</taxon>
    </lineage>
</organism>
<dbReference type="PIRSF" id="PIRSF000401">
    <property type="entry name" value="RPL11_MTase"/>
    <property type="match status" value="1"/>
</dbReference>
<dbReference type="NCBIfam" id="TIGR00406">
    <property type="entry name" value="prmA"/>
    <property type="match status" value="1"/>
</dbReference>
<dbReference type="Pfam" id="PF06325">
    <property type="entry name" value="PrmA"/>
    <property type="match status" value="1"/>
</dbReference>
<evidence type="ECO:0000256" key="4">
    <source>
        <dbReference type="ARBA" id="ARBA00022679"/>
    </source>
</evidence>
<keyword evidence="3 6" id="KW-0489">Methyltransferase</keyword>
<dbReference type="Gene3D" id="3.40.50.150">
    <property type="entry name" value="Vaccinia Virus protein VP39"/>
    <property type="match status" value="1"/>
</dbReference>
<keyword evidence="4 6" id="KW-0808">Transferase</keyword>
<dbReference type="HAMAP" id="MF_00735">
    <property type="entry name" value="Methyltr_PrmA"/>
    <property type="match status" value="1"/>
</dbReference>
<dbReference type="InterPro" id="IPR029063">
    <property type="entry name" value="SAM-dependent_MTases_sf"/>
</dbReference>
<dbReference type="InterPro" id="IPR004498">
    <property type="entry name" value="Ribosomal_PrmA_MeTrfase"/>
</dbReference>
<evidence type="ECO:0000256" key="2">
    <source>
        <dbReference type="ARBA" id="ARBA00022490"/>
    </source>
</evidence>
<accession>A0A0W8E6P0</accession>
<evidence type="ECO:0000256" key="5">
    <source>
        <dbReference type="ARBA" id="ARBA00022691"/>
    </source>
</evidence>
<proteinExistence type="inferred from homology"/>
<keyword evidence="6" id="KW-0687">Ribonucleoprotein</keyword>
<comment type="caution">
    <text evidence="6">The sequence shown here is derived from an EMBL/GenBank/DDBJ whole genome shotgun (WGS) entry which is preliminary data.</text>
</comment>
<dbReference type="GO" id="GO:0008276">
    <property type="term" value="F:protein methyltransferase activity"/>
    <property type="evidence" value="ECO:0007669"/>
    <property type="project" value="InterPro"/>
</dbReference>
<name>A0A0W8E6P0_9ZZZZ</name>
<dbReference type="PANTHER" id="PTHR43648:SF1">
    <property type="entry name" value="ELECTRON TRANSFER FLAVOPROTEIN BETA SUBUNIT LYSINE METHYLTRANSFERASE"/>
    <property type="match status" value="1"/>
</dbReference>
<evidence type="ECO:0000313" key="6">
    <source>
        <dbReference type="EMBL" id="KUG04298.1"/>
    </source>
</evidence>
<keyword evidence="6" id="KW-0689">Ribosomal protein</keyword>
<dbReference type="GO" id="GO:0032259">
    <property type="term" value="P:methylation"/>
    <property type="evidence" value="ECO:0007669"/>
    <property type="project" value="UniProtKB-KW"/>
</dbReference>
<comment type="similarity">
    <text evidence="1">Belongs to the methyltransferase superfamily. PrmA family.</text>
</comment>
<dbReference type="GO" id="GO:0005840">
    <property type="term" value="C:ribosome"/>
    <property type="evidence" value="ECO:0007669"/>
    <property type="project" value="UniProtKB-KW"/>
</dbReference>
<dbReference type="InterPro" id="IPR050078">
    <property type="entry name" value="Ribosomal_L11_MeTrfase_PrmA"/>
</dbReference>
<protein>
    <submittedName>
        <fullName evidence="6">Ribosomal protein l11 methyltransferase</fullName>
    </submittedName>
</protein>
<reference evidence="6" key="1">
    <citation type="journal article" date="2015" name="Proc. Natl. Acad. Sci. U.S.A.">
        <title>Networks of energetic and metabolic interactions define dynamics in microbial communities.</title>
        <authorList>
            <person name="Embree M."/>
            <person name="Liu J.K."/>
            <person name="Al-Bassam M.M."/>
            <person name="Zengler K."/>
        </authorList>
    </citation>
    <scope>NUCLEOTIDE SEQUENCE</scope>
</reference>